<sequence>MTSPLVSLRTFRRRIAIYPLTRRMKGLEEWLASSSSSDTTNRTATATAATDGVRGSTIARTDVRQRQEEMRERVRKILGDSAVSSVVSSTTPALAGVASVASPISGDDNRTAVIPSTSLNIVAGDGVQGSSTAAEARVLPGEVTEYRRVEVMVVDRGTQTTTTVGCQTDPIPEFTNAQMPYSFGFQQVAGPFRCCCCCHGKCGIQRRPSSKLLTEDENISARFKSELETIQTSIDLMIARYNLPPPPLPLPRTA</sequence>
<dbReference type="VEuPathDB" id="TriTrypDB:TvY486_0602550"/>
<evidence type="ECO:0000313" key="2">
    <source>
        <dbReference type="EMBL" id="CCC48464.1"/>
    </source>
</evidence>
<organism evidence="2">
    <name type="scientific">Trypanosoma vivax (strain Y486)</name>
    <dbReference type="NCBI Taxonomy" id="1055687"/>
    <lineage>
        <taxon>Eukaryota</taxon>
        <taxon>Discoba</taxon>
        <taxon>Euglenozoa</taxon>
        <taxon>Kinetoplastea</taxon>
        <taxon>Metakinetoplastina</taxon>
        <taxon>Trypanosomatida</taxon>
        <taxon>Trypanosomatidae</taxon>
        <taxon>Trypanosoma</taxon>
        <taxon>Duttonella</taxon>
    </lineage>
</organism>
<gene>
    <name evidence="2" type="ORF">TVY486_0602550</name>
</gene>
<protein>
    <submittedName>
        <fullName evidence="2">Uncharacterized protein</fullName>
    </submittedName>
</protein>
<proteinExistence type="predicted"/>
<evidence type="ECO:0000256" key="1">
    <source>
        <dbReference type="SAM" id="MobiDB-lite"/>
    </source>
</evidence>
<feature type="compositionally biased region" description="Low complexity" evidence="1">
    <location>
        <begin position="33"/>
        <end position="50"/>
    </location>
</feature>
<reference evidence="2" key="1">
    <citation type="journal article" date="2012" name="Proc. Natl. Acad. Sci. U.S.A.">
        <title>Antigenic diversity is generated by distinct evolutionary mechanisms in African trypanosome species.</title>
        <authorList>
            <person name="Jackson A.P."/>
            <person name="Berry A."/>
            <person name="Aslett M."/>
            <person name="Allison H.C."/>
            <person name="Burton P."/>
            <person name="Vavrova-Anderson J."/>
            <person name="Brown R."/>
            <person name="Browne H."/>
            <person name="Corton N."/>
            <person name="Hauser H."/>
            <person name="Gamble J."/>
            <person name="Gilderthorp R."/>
            <person name="Marcello L."/>
            <person name="McQuillan J."/>
            <person name="Otto T.D."/>
            <person name="Quail M.A."/>
            <person name="Sanders M.J."/>
            <person name="van Tonder A."/>
            <person name="Ginger M.L."/>
            <person name="Field M.C."/>
            <person name="Barry J.D."/>
            <person name="Hertz-Fowler C."/>
            <person name="Berriman M."/>
        </authorList>
    </citation>
    <scope>NUCLEOTIDE SEQUENCE</scope>
    <source>
        <strain evidence="2">Y486</strain>
    </source>
</reference>
<name>G0TWX6_TRYVY</name>
<dbReference type="AlphaFoldDB" id="G0TWX6"/>
<dbReference type="EMBL" id="HE573022">
    <property type="protein sequence ID" value="CCC48464.1"/>
    <property type="molecule type" value="Genomic_DNA"/>
</dbReference>
<accession>G0TWX6</accession>
<feature type="region of interest" description="Disordered" evidence="1">
    <location>
        <begin position="33"/>
        <end position="53"/>
    </location>
</feature>